<protein>
    <recommendedName>
        <fullName evidence="3">Helix-turn-helix type 11 domain-containing protein</fullName>
    </recommendedName>
</protein>
<comment type="caution">
    <text evidence="1">The sequence shown here is derived from an EMBL/GenBank/DDBJ whole genome shotgun (WGS) entry which is preliminary data.</text>
</comment>
<accession>A0ABQ1M892</accession>
<dbReference type="EMBL" id="BMEC01000006">
    <property type="protein sequence ID" value="GGC36436.1"/>
    <property type="molecule type" value="Genomic_DNA"/>
</dbReference>
<proteinExistence type="predicted"/>
<organism evidence="1 2">
    <name type="scientific">Marivirga lumbricoides</name>
    <dbReference type="NCBI Taxonomy" id="1046115"/>
    <lineage>
        <taxon>Bacteria</taxon>
        <taxon>Pseudomonadati</taxon>
        <taxon>Bacteroidota</taxon>
        <taxon>Cytophagia</taxon>
        <taxon>Cytophagales</taxon>
        <taxon>Marivirgaceae</taxon>
        <taxon>Marivirga</taxon>
    </lineage>
</organism>
<dbReference type="Proteomes" id="UP000636010">
    <property type="component" value="Unassembled WGS sequence"/>
</dbReference>
<evidence type="ECO:0000313" key="2">
    <source>
        <dbReference type="Proteomes" id="UP000636010"/>
    </source>
</evidence>
<evidence type="ECO:0000313" key="1">
    <source>
        <dbReference type="EMBL" id="GGC36436.1"/>
    </source>
</evidence>
<reference evidence="2" key="1">
    <citation type="journal article" date="2019" name="Int. J. Syst. Evol. Microbiol.">
        <title>The Global Catalogue of Microorganisms (GCM) 10K type strain sequencing project: providing services to taxonomists for standard genome sequencing and annotation.</title>
        <authorList>
            <consortium name="The Broad Institute Genomics Platform"/>
            <consortium name="The Broad Institute Genome Sequencing Center for Infectious Disease"/>
            <person name="Wu L."/>
            <person name="Ma J."/>
        </authorList>
    </citation>
    <scope>NUCLEOTIDE SEQUENCE [LARGE SCALE GENOMIC DNA]</scope>
    <source>
        <strain evidence="2">CGMCC 1.10832</strain>
    </source>
</reference>
<gene>
    <name evidence="1" type="ORF">GCM10011506_22290</name>
</gene>
<keyword evidence="2" id="KW-1185">Reference proteome</keyword>
<name>A0ABQ1M892_9BACT</name>
<sequence>MEFKYLITLNGLKMIEENLNMKFMSKGDLAKKLNVSSETLRLKMKEIKGLDTSRRKLLYPWEVKLIYLHFGYGK</sequence>
<evidence type="ECO:0008006" key="3">
    <source>
        <dbReference type="Google" id="ProtNLM"/>
    </source>
</evidence>